<accession>A0A1C1YZV2</accession>
<keyword evidence="3" id="KW-1185">Reference proteome</keyword>
<evidence type="ECO:0000313" key="2">
    <source>
        <dbReference type="EMBL" id="OCW58940.1"/>
    </source>
</evidence>
<evidence type="ECO:0000313" key="3">
    <source>
        <dbReference type="Proteomes" id="UP000094795"/>
    </source>
</evidence>
<dbReference type="RefSeq" id="WP_066174897.1">
    <property type="nucleotide sequence ID" value="NZ_LQZT01000002.1"/>
</dbReference>
<proteinExistence type="predicted"/>
<protein>
    <recommendedName>
        <fullName evidence="1">Co-chaperone DjlA N-terminal domain-containing protein</fullName>
    </recommendedName>
</protein>
<dbReference type="Pfam" id="PF05099">
    <property type="entry name" value="TerB"/>
    <property type="match status" value="1"/>
</dbReference>
<sequence>MLEQIKTFLETLRGDTPAQPDSRNPDVAAVALFFHVIGADGVVDEVEQDKLRSLIVQEYGVSGDEFRKLVEAGEKADRESVDLYAFTSVLNRTLSPEAKVHFIELLWLLAYADGYRHELEDHVVWRIADLMGVSSRERVLARQRALAASGLDDGADAAGDAD</sequence>
<dbReference type="Gene3D" id="1.10.3680.10">
    <property type="entry name" value="TerB-like"/>
    <property type="match status" value="1"/>
</dbReference>
<dbReference type="CDD" id="cd07313">
    <property type="entry name" value="terB_like_2"/>
    <property type="match status" value="1"/>
</dbReference>
<comment type="caution">
    <text evidence="2">The sequence shown here is derived from an EMBL/GenBank/DDBJ whole genome shotgun (WGS) entry which is preliminary data.</text>
</comment>
<reference evidence="2 3" key="1">
    <citation type="submission" date="2015-12" db="EMBL/GenBank/DDBJ databases">
        <authorList>
            <person name="Shamseldin A."/>
            <person name="Moawad H."/>
            <person name="Abd El-Rahim W.M."/>
            <person name="Sadowsky M.J."/>
        </authorList>
    </citation>
    <scope>NUCLEOTIDE SEQUENCE [LARGE SCALE GENOMIC DNA]</scope>
    <source>
        <strain evidence="2 3">JC234</strain>
    </source>
</reference>
<feature type="domain" description="Co-chaperone DjlA N-terminal" evidence="1">
    <location>
        <begin position="27"/>
        <end position="143"/>
    </location>
</feature>
<dbReference type="AlphaFoldDB" id="A0A1C1YZV2"/>
<evidence type="ECO:0000259" key="1">
    <source>
        <dbReference type="Pfam" id="PF05099"/>
    </source>
</evidence>
<dbReference type="InterPro" id="IPR029024">
    <property type="entry name" value="TerB-like"/>
</dbReference>
<name>A0A1C1YZV2_9HYPH</name>
<dbReference type="OrthoDB" id="5402150at2"/>
<dbReference type="Proteomes" id="UP000094795">
    <property type="component" value="Unassembled WGS sequence"/>
</dbReference>
<dbReference type="InterPro" id="IPR007791">
    <property type="entry name" value="DjlA_N"/>
</dbReference>
<dbReference type="EMBL" id="LQZT01000002">
    <property type="protein sequence ID" value="OCW58940.1"/>
    <property type="molecule type" value="Genomic_DNA"/>
</dbReference>
<dbReference type="SUPFAM" id="SSF158682">
    <property type="entry name" value="TerB-like"/>
    <property type="match status" value="1"/>
</dbReference>
<organism evidence="2 3">
    <name type="scientific">Hoeflea olei</name>
    <dbReference type="NCBI Taxonomy" id="1480615"/>
    <lineage>
        <taxon>Bacteria</taxon>
        <taxon>Pseudomonadati</taxon>
        <taxon>Pseudomonadota</taxon>
        <taxon>Alphaproteobacteria</taxon>
        <taxon>Hyphomicrobiales</taxon>
        <taxon>Rhizobiaceae</taxon>
        <taxon>Hoeflea</taxon>
    </lineage>
</organism>
<gene>
    <name evidence="2" type="ORF">AWJ14_04270</name>
</gene>